<dbReference type="Pfam" id="PF01479">
    <property type="entry name" value="S4"/>
    <property type="match status" value="1"/>
</dbReference>
<protein>
    <submittedName>
        <fullName evidence="3">RNA-binding protein</fullName>
    </submittedName>
</protein>
<evidence type="ECO:0000313" key="4">
    <source>
        <dbReference type="Proteomes" id="UP000265816"/>
    </source>
</evidence>
<dbReference type="InterPro" id="IPR048443">
    <property type="entry name" value="RqcP2_N"/>
</dbReference>
<comment type="caution">
    <text evidence="3">The sequence shown here is derived from an EMBL/GenBank/DDBJ whole genome shotgun (WGS) entry which is preliminary data.</text>
</comment>
<dbReference type="PANTHER" id="PTHR13633">
    <property type="entry name" value="MITOCHONDRIAL TRANSCRIPTION RESCUE FACTOR 1"/>
    <property type="match status" value="1"/>
</dbReference>
<organism evidence="3 4">
    <name type="scientific">Mesobacillus zeae</name>
    <dbReference type="NCBI Taxonomy" id="1917180"/>
    <lineage>
        <taxon>Bacteria</taxon>
        <taxon>Bacillati</taxon>
        <taxon>Bacillota</taxon>
        <taxon>Bacilli</taxon>
        <taxon>Bacillales</taxon>
        <taxon>Bacillaceae</taxon>
        <taxon>Mesobacillus</taxon>
    </lineage>
</organism>
<dbReference type="PROSITE" id="PS50889">
    <property type="entry name" value="S4"/>
    <property type="match status" value="1"/>
</dbReference>
<dbReference type="SMART" id="SM00363">
    <property type="entry name" value="S4"/>
    <property type="match status" value="1"/>
</dbReference>
<dbReference type="OrthoDB" id="9812787at2"/>
<dbReference type="InterPro" id="IPR002942">
    <property type="entry name" value="S4_RNA-bd"/>
</dbReference>
<evidence type="ECO:0000256" key="1">
    <source>
        <dbReference type="PROSITE-ProRule" id="PRU00182"/>
    </source>
</evidence>
<dbReference type="EMBL" id="QWVT01000008">
    <property type="protein sequence ID" value="RID87924.1"/>
    <property type="molecule type" value="Genomic_DNA"/>
</dbReference>
<dbReference type="AlphaFoldDB" id="A0A398BE59"/>
<dbReference type="RefSeq" id="WP_119111495.1">
    <property type="nucleotide sequence ID" value="NZ_CBCSEO010000001.1"/>
</dbReference>
<dbReference type="CDD" id="cd00165">
    <property type="entry name" value="S4"/>
    <property type="match status" value="1"/>
</dbReference>
<reference evidence="3 4" key="1">
    <citation type="submission" date="2018-08" db="EMBL/GenBank/DDBJ databases">
        <title>Bacillus jemisoniae sp. nov., Bacillus chryseoplanitiae sp. nov., Bacillus resnikiae sp. nov., and Bacillus frankliniae sp. nov., isolated from Viking spacecraft and associated surfaces.</title>
        <authorList>
            <person name="Seuylemezian A."/>
            <person name="Vaishampayan P."/>
        </authorList>
    </citation>
    <scope>NUCLEOTIDE SEQUENCE [LARGE SCALE GENOMIC DNA]</scope>
    <source>
        <strain evidence="3 4">JJ-247</strain>
    </source>
</reference>
<evidence type="ECO:0000259" key="2">
    <source>
        <dbReference type="SMART" id="SM00363"/>
    </source>
</evidence>
<keyword evidence="4" id="KW-1185">Reference proteome</keyword>
<dbReference type="Pfam" id="PF21278">
    <property type="entry name" value="YlmH_1st"/>
    <property type="match status" value="1"/>
</dbReference>
<dbReference type="Proteomes" id="UP000265816">
    <property type="component" value="Unassembled WGS sequence"/>
</dbReference>
<dbReference type="Gene3D" id="3.10.290.10">
    <property type="entry name" value="RNA-binding S4 domain"/>
    <property type="match status" value="1"/>
</dbReference>
<dbReference type="Gene3D" id="3.30.70.330">
    <property type="match status" value="1"/>
</dbReference>
<sequence>MNIYQHFRPEEREFIDQVFGWKEYVETSYSARLSDFLDPREQQIVKSFFGMQSEVKCDFFGGFEGAERQRALIYPDYMEATQNEFQITLFELEYAKKFVRIEHRQVLGSLMSLGLKRGKYGDILLAEEQVQFLAAAEVAEYVKLQLDSIGRAGISLKEIPLHRAVGQEERWHEVAVTISSMRLDVIVSALYNISRQKSQLYIQQGKAKVNWAAVENPSFMCGEGDVLSIRGLGRAKIVTVEGKTKKDKWRVIAGRKK</sequence>
<dbReference type="InterPro" id="IPR040591">
    <property type="entry name" value="RqcP2_RBD"/>
</dbReference>
<evidence type="ECO:0000313" key="3">
    <source>
        <dbReference type="EMBL" id="RID87924.1"/>
    </source>
</evidence>
<dbReference type="Pfam" id="PF17774">
    <property type="entry name" value="YlmH_RBD"/>
    <property type="match status" value="1"/>
</dbReference>
<dbReference type="Gene3D" id="3.30.1370.160">
    <property type="match status" value="1"/>
</dbReference>
<proteinExistence type="predicted"/>
<dbReference type="SUPFAM" id="SSF55174">
    <property type="entry name" value="Alpha-L RNA-binding motif"/>
    <property type="match status" value="1"/>
</dbReference>
<dbReference type="PANTHER" id="PTHR13633:SF3">
    <property type="entry name" value="MITOCHONDRIAL TRANSCRIPTION RESCUE FACTOR 1"/>
    <property type="match status" value="1"/>
</dbReference>
<dbReference type="InterPro" id="IPR036986">
    <property type="entry name" value="S4_RNA-bd_sf"/>
</dbReference>
<accession>A0A398BE59</accession>
<dbReference type="InterPro" id="IPR012677">
    <property type="entry name" value="Nucleotide-bd_a/b_plait_sf"/>
</dbReference>
<gene>
    <name evidence="3" type="ORF">D1970_03560</name>
</gene>
<dbReference type="GO" id="GO:0003723">
    <property type="term" value="F:RNA binding"/>
    <property type="evidence" value="ECO:0007669"/>
    <property type="project" value="UniProtKB-KW"/>
</dbReference>
<name>A0A398BE59_9BACI</name>
<keyword evidence="1" id="KW-0694">RNA-binding</keyword>
<feature type="domain" description="RNA-binding S4" evidence="2">
    <location>
        <begin position="181"/>
        <end position="238"/>
    </location>
</feature>